<dbReference type="SUPFAM" id="SSF51905">
    <property type="entry name" value="FAD/NAD(P)-binding domain"/>
    <property type="match status" value="1"/>
</dbReference>
<protein>
    <recommendedName>
        <fullName evidence="7">Glucose-methanol-choline oxidoreductase N-terminal domain-containing protein</fullName>
    </recommendedName>
</protein>
<organism evidence="8 9">
    <name type="scientific">Cadophora malorum</name>
    <dbReference type="NCBI Taxonomy" id="108018"/>
    <lineage>
        <taxon>Eukaryota</taxon>
        <taxon>Fungi</taxon>
        <taxon>Dikarya</taxon>
        <taxon>Ascomycota</taxon>
        <taxon>Pezizomycotina</taxon>
        <taxon>Leotiomycetes</taxon>
        <taxon>Helotiales</taxon>
        <taxon>Ploettnerulaceae</taxon>
        <taxon>Cadophora</taxon>
    </lineage>
</organism>
<dbReference type="SUPFAM" id="SSF54373">
    <property type="entry name" value="FAD-linked reductases, C-terminal domain"/>
    <property type="match status" value="1"/>
</dbReference>
<dbReference type="Gene3D" id="3.50.50.60">
    <property type="entry name" value="FAD/NAD(P)-binding domain"/>
    <property type="match status" value="2"/>
</dbReference>
<accession>A0A8H7T9C1</accession>
<dbReference type="PIRSF" id="PIRSF000137">
    <property type="entry name" value="Alcohol_oxidase"/>
    <property type="match status" value="1"/>
</dbReference>
<dbReference type="PANTHER" id="PTHR11552">
    <property type="entry name" value="GLUCOSE-METHANOL-CHOLINE GMC OXIDOREDUCTASE"/>
    <property type="match status" value="1"/>
</dbReference>
<feature type="binding site" evidence="5">
    <location>
        <position position="92"/>
    </location>
    <ligand>
        <name>FAD</name>
        <dbReference type="ChEBI" id="CHEBI:57692"/>
    </ligand>
</feature>
<dbReference type="OrthoDB" id="269227at2759"/>
<evidence type="ECO:0000259" key="7">
    <source>
        <dbReference type="PROSITE" id="PS00623"/>
    </source>
</evidence>
<comment type="caution">
    <text evidence="8">The sequence shown here is derived from an EMBL/GenBank/DDBJ whole genome shotgun (WGS) entry which is preliminary data.</text>
</comment>
<dbReference type="Pfam" id="PF00732">
    <property type="entry name" value="GMC_oxred_N"/>
    <property type="match status" value="1"/>
</dbReference>
<dbReference type="AlphaFoldDB" id="A0A8H7T9C1"/>
<sequence length="467" mass="51488">MPAKDQNAKYDFIIIGGGTAGLCVAGRLAENTSNSILVIEVGKGNPLEEEMISTPALAFHLPETEYDWGYETTMVDSHGFKRVEKHNTRGKVLGGSSALNYFSWMRGSKGIYDEWAEYGGEDWTFENCRSFFKKGVSFTDERNILGMEPPDVGSDGPLKVSPTLQIPLATELKRAWTSRGYPITNDIFDGTVNGMTHLVRSIYQGIRSISTDFIQGRPNITIKTSTMASKVLLEGQSVIGVETHGIEGRQIYFVEKEVILSCGVFETPKLLMLSGIGPKDTLFSHGLNCSVDSPNVGKHLQDHPILPHVFRVKDGYSLDPVIRPGPQHDQAALEYKKHQTGPMASDLLRPLSRGKVTLRSANFEDQPYINLNFLEHPVDVVGLREGVRFIDDVLLRGDGMTDVITDPCGSCRMGRTIEEGVVNGRLKVFGVQGLRVVDASVMPVIPDGRIQSPVYMIAEKVIQMLLS</sequence>
<dbReference type="PANTHER" id="PTHR11552:SF147">
    <property type="entry name" value="CHOLINE DEHYDROGENASE, MITOCHONDRIAL"/>
    <property type="match status" value="1"/>
</dbReference>
<proteinExistence type="inferred from homology"/>
<dbReference type="EMBL" id="JAFJYH010000253">
    <property type="protein sequence ID" value="KAG4414698.1"/>
    <property type="molecule type" value="Genomic_DNA"/>
</dbReference>
<dbReference type="Gene3D" id="3.30.410.40">
    <property type="match status" value="1"/>
</dbReference>
<evidence type="ECO:0000256" key="6">
    <source>
        <dbReference type="RuleBase" id="RU003968"/>
    </source>
</evidence>
<dbReference type="Gene3D" id="3.30.560.10">
    <property type="entry name" value="Glucose Oxidase, domain 3"/>
    <property type="match status" value="1"/>
</dbReference>
<evidence type="ECO:0000313" key="9">
    <source>
        <dbReference type="Proteomes" id="UP000664132"/>
    </source>
</evidence>
<dbReference type="InterPro" id="IPR012132">
    <property type="entry name" value="GMC_OxRdtase"/>
</dbReference>
<keyword evidence="4 5" id="KW-0274">FAD</keyword>
<evidence type="ECO:0000313" key="8">
    <source>
        <dbReference type="EMBL" id="KAG4414698.1"/>
    </source>
</evidence>
<evidence type="ECO:0000256" key="3">
    <source>
        <dbReference type="ARBA" id="ARBA00022630"/>
    </source>
</evidence>
<reference evidence="8" key="1">
    <citation type="submission" date="2021-02" db="EMBL/GenBank/DDBJ databases">
        <title>Genome sequence Cadophora malorum strain M34.</title>
        <authorList>
            <person name="Stefanovic E."/>
            <person name="Vu D."/>
            <person name="Scully C."/>
            <person name="Dijksterhuis J."/>
            <person name="Roader J."/>
            <person name="Houbraken J."/>
        </authorList>
    </citation>
    <scope>NUCLEOTIDE SEQUENCE</scope>
    <source>
        <strain evidence="8">M34</strain>
    </source>
</reference>
<gene>
    <name evidence="8" type="ORF">IFR04_012180</name>
</gene>
<keyword evidence="3 6" id="KW-0285">Flavoprotein</keyword>
<name>A0A8H7T9C1_9HELO</name>
<dbReference type="InterPro" id="IPR000172">
    <property type="entry name" value="GMC_OxRdtase_N"/>
</dbReference>
<comment type="cofactor">
    <cofactor evidence="1 5">
        <name>FAD</name>
        <dbReference type="ChEBI" id="CHEBI:57692"/>
    </cofactor>
</comment>
<feature type="domain" description="Glucose-methanol-choline oxidoreductase N-terminal" evidence="7">
    <location>
        <begin position="90"/>
        <end position="113"/>
    </location>
</feature>
<dbReference type="InterPro" id="IPR036188">
    <property type="entry name" value="FAD/NAD-bd_sf"/>
</dbReference>
<dbReference type="Pfam" id="PF05199">
    <property type="entry name" value="GMC_oxred_C"/>
    <property type="match status" value="1"/>
</dbReference>
<dbReference type="GO" id="GO:0016614">
    <property type="term" value="F:oxidoreductase activity, acting on CH-OH group of donors"/>
    <property type="evidence" value="ECO:0007669"/>
    <property type="project" value="InterPro"/>
</dbReference>
<dbReference type="InterPro" id="IPR007867">
    <property type="entry name" value="GMC_OxRtase_C"/>
</dbReference>
<dbReference type="PROSITE" id="PS00623">
    <property type="entry name" value="GMC_OXRED_1"/>
    <property type="match status" value="1"/>
</dbReference>
<evidence type="ECO:0000256" key="2">
    <source>
        <dbReference type="ARBA" id="ARBA00010790"/>
    </source>
</evidence>
<comment type="similarity">
    <text evidence="2 6">Belongs to the GMC oxidoreductase family.</text>
</comment>
<evidence type="ECO:0000256" key="1">
    <source>
        <dbReference type="ARBA" id="ARBA00001974"/>
    </source>
</evidence>
<keyword evidence="9" id="KW-1185">Reference proteome</keyword>
<evidence type="ECO:0000256" key="5">
    <source>
        <dbReference type="PIRSR" id="PIRSR000137-2"/>
    </source>
</evidence>
<evidence type="ECO:0000256" key="4">
    <source>
        <dbReference type="ARBA" id="ARBA00022827"/>
    </source>
</evidence>
<dbReference type="GO" id="GO:0050660">
    <property type="term" value="F:flavin adenine dinucleotide binding"/>
    <property type="evidence" value="ECO:0007669"/>
    <property type="project" value="InterPro"/>
</dbReference>
<dbReference type="Proteomes" id="UP000664132">
    <property type="component" value="Unassembled WGS sequence"/>
</dbReference>